<dbReference type="EMBL" id="CP036287">
    <property type="protein sequence ID" value="QDU66285.1"/>
    <property type="molecule type" value="Genomic_DNA"/>
</dbReference>
<keyword evidence="3" id="KW-1185">Reference proteome</keyword>
<proteinExistence type="predicted"/>
<sequence length="257" mass="29623">MSTESTAPDAEPRAQTGEVRFAEGDFHALSDPLDRDRQFDDARLATRRKLLALGKRFVKARAEEGPKLDCRTSIHHPRAFNGMRVRRLWTYLMRPKAEKTRLRRTIGADLAKDLDAAYRNAYLCLAIESDALEVSFRIHADAWFDGQNLLRRVKAEGLDSWLAQLNRLDGFQLRMHDWKGEWRCGQLEPEKLKEYLSYYTPGEHSLAVERRFPAPAGARDHAFSADAPELLLAELERLVPLYRFATWSQESDFLFAD</sequence>
<dbReference type="RefSeq" id="WP_145063743.1">
    <property type="nucleotide sequence ID" value="NZ_CP036287.1"/>
</dbReference>
<dbReference type="KEGG" id="pbap:Pla133_13520"/>
<evidence type="ECO:0000313" key="2">
    <source>
        <dbReference type="EMBL" id="QDU66285.1"/>
    </source>
</evidence>
<evidence type="ECO:0000313" key="3">
    <source>
        <dbReference type="Proteomes" id="UP000316921"/>
    </source>
</evidence>
<name>A0A518BH41_9BACT</name>
<reference evidence="2 3" key="1">
    <citation type="submission" date="2019-02" db="EMBL/GenBank/DDBJ databases">
        <title>Deep-cultivation of Planctomycetes and their phenomic and genomic characterization uncovers novel biology.</title>
        <authorList>
            <person name="Wiegand S."/>
            <person name="Jogler M."/>
            <person name="Boedeker C."/>
            <person name="Pinto D."/>
            <person name="Vollmers J."/>
            <person name="Rivas-Marin E."/>
            <person name="Kohn T."/>
            <person name="Peeters S.H."/>
            <person name="Heuer A."/>
            <person name="Rast P."/>
            <person name="Oberbeckmann S."/>
            <person name="Bunk B."/>
            <person name="Jeske O."/>
            <person name="Meyerdierks A."/>
            <person name="Storesund J.E."/>
            <person name="Kallscheuer N."/>
            <person name="Luecker S."/>
            <person name="Lage O.M."/>
            <person name="Pohl T."/>
            <person name="Merkel B.J."/>
            <person name="Hornburger P."/>
            <person name="Mueller R.-W."/>
            <person name="Bruemmer F."/>
            <person name="Labrenz M."/>
            <person name="Spormann A.M."/>
            <person name="Op den Camp H."/>
            <person name="Overmann J."/>
            <person name="Amann R."/>
            <person name="Jetten M.S.M."/>
            <person name="Mascher T."/>
            <person name="Medema M.H."/>
            <person name="Devos D.P."/>
            <person name="Kaster A.-K."/>
            <person name="Ovreas L."/>
            <person name="Rohde M."/>
            <person name="Galperin M.Y."/>
            <person name="Jogler C."/>
        </authorList>
    </citation>
    <scope>NUCLEOTIDE SEQUENCE [LARGE SCALE GENOMIC DNA]</scope>
    <source>
        <strain evidence="2 3">Pla133</strain>
    </source>
</reference>
<organism evidence="2 3">
    <name type="scientific">Engelhardtia mirabilis</name>
    <dbReference type="NCBI Taxonomy" id="2528011"/>
    <lineage>
        <taxon>Bacteria</taxon>
        <taxon>Pseudomonadati</taxon>
        <taxon>Planctomycetota</taxon>
        <taxon>Planctomycetia</taxon>
        <taxon>Planctomycetia incertae sedis</taxon>
        <taxon>Engelhardtia</taxon>
    </lineage>
</organism>
<dbReference type="Proteomes" id="UP000316921">
    <property type="component" value="Chromosome"/>
</dbReference>
<accession>A0A518BH41</accession>
<feature type="region of interest" description="Disordered" evidence="1">
    <location>
        <begin position="1"/>
        <end position="25"/>
    </location>
</feature>
<gene>
    <name evidence="2" type="ORF">Pla133_13520</name>
</gene>
<dbReference type="AlphaFoldDB" id="A0A518BH41"/>
<protein>
    <submittedName>
        <fullName evidence="2">Uncharacterized protein</fullName>
    </submittedName>
</protein>
<evidence type="ECO:0000256" key="1">
    <source>
        <dbReference type="SAM" id="MobiDB-lite"/>
    </source>
</evidence>